<keyword evidence="1" id="KW-0812">Transmembrane</keyword>
<feature type="transmembrane region" description="Helical" evidence="1">
    <location>
        <begin position="113"/>
        <end position="135"/>
    </location>
</feature>
<protein>
    <recommendedName>
        <fullName evidence="4">Protein-S-isoprenylcysteine O-methyltransferase</fullName>
    </recommendedName>
</protein>
<dbReference type="EMBL" id="KN042432">
    <property type="protein sequence ID" value="KFH62381.1"/>
    <property type="molecule type" value="Genomic_DNA"/>
</dbReference>
<gene>
    <name evidence="2" type="ORF">MVEG_11590</name>
</gene>
<sequence length="175" mass="19579">MTASQTRYLLAVQHLVVFEGWHIVATVVISTLDSIRPQSSPHKLLLHTAYIGSEMKLQGSISLIYNRGLWTLSVAYVSKWTCLLAQARIPVLSLLTALSPLAVPNYADVNPAFLGIGVGLCITTVCSTLMASMLMKRVKEEEKMLKQLGRDWDVYANKRWRSIPLRLLLPALSWE</sequence>
<accession>A0A086TKA4</accession>
<dbReference type="Gene3D" id="1.20.120.1630">
    <property type="match status" value="1"/>
</dbReference>
<reference evidence="2 3" key="1">
    <citation type="submission" date="2011-02" db="EMBL/GenBank/DDBJ databases">
        <title>The Genome Sequence of Mortierella verticillata NRRL 6337.</title>
        <authorList>
            <consortium name="The Broad Institute Genome Sequencing Platform"/>
            <person name="Russ C."/>
            <person name="Cuomo C."/>
            <person name="Burger G."/>
            <person name="Gray M.W."/>
            <person name="Holland P.W.H."/>
            <person name="King N."/>
            <person name="Lang F.B.F."/>
            <person name="Roger A.J."/>
            <person name="Ruiz-Trillo I."/>
            <person name="Young S.K."/>
            <person name="Zeng Q."/>
            <person name="Gargeya S."/>
            <person name="Alvarado L."/>
            <person name="Berlin A."/>
            <person name="Chapman S.B."/>
            <person name="Chen Z."/>
            <person name="Freedman E."/>
            <person name="Gellesch M."/>
            <person name="Goldberg J."/>
            <person name="Griggs A."/>
            <person name="Gujja S."/>
            <person name="Heilman E."/>
            <person name="Heiman D."/>
            <person name="Howarth C."/>
            <person name="Mehta T."/>
            <person name="Neiman D."/>
            <person name="Pearson M."/>
            <person name="Roberts A."/>
            <person name="Saif S."/>
            <person name="Shea T."/>
            <person name="Shenoy N."/>
            <person name="Sisk P."/>
            <person name="Stolte C."/>
            <person name="Sykes S."/>
            <person name="White J."/>
            <person name="Yandava C."/>
            <person name="Haas B."/>
            <person name="Nusbaum C."/>
            <person name="Birren B."/>
        </authorList>
    </citation>
    <scope>NUCLEOTIDE SEQUENCE [LARGE SCALE GENOMIC DNA]</scope>
    <source>
        <strain evidence="2 3">NRRL 6337</strain>
    </source>
</reference>
<name>A0A086TKA4_9FUNG</name>
<evidence type="ECO:0000313" key="2">
    <source>
        <dbReference type="EMBL" id="KFH62381.1"/>
    </source>
</evidence>
<dbReference type="AlphaFoldDB" id="A0A086TKA4"/>
<evidence type="ECO:0000313" key="3">
    <source>
        <dbReference type="Proteomes" id="UP000243308"/>
    </source>
</evidence>
<keyword evidence="1" id="KW-1133">Transmembrane helix</keyword>
<dbReference type="Proteomes" id="UP000243308">
    <property type="component" value="Unassembled WGS sequence"/>
</dbReference>
<proteinExistence type="predicted"/>
<keyword evidence="1" id="KW-0472">Membrane</keyword>
<evidence type="ECO:0000256" key="1">
    <source>
        <dbReference type="SAM" id="Phobius"/>
    </source>
</evidence>
<keyword evidence="3" id="KW-1185">Reference proteome</keyword>
<organism evidence="2 3">
    <name type="scientific">Podila verticillata NRRL 6337</name>
    <dbReference type="NCBI Taxonomy" id="1069443"/>
    <lineage>
        <taxon>Eukaryota</taxon>
        <taxon>Fungi</taxon>
        <taxon>Fungi incertae sedis</taxon>
        <taxon>Mucoromycota</taxon>
        <taxon>Mortierellomycotina</taxon>
        <taxon>Mortierellomycetes</taxon>
        <taxon>Mortierellales</taxon>
        <taxon>Mortierellaceae</taxon>
        <taxon>Podila</taxon>
    </lineage>
</organism>
<evidence type="ECO:0008006" key="4">
    <source>
        <dbReference type="Google" id="ProtNLM"/>
    </source>
</evidence>